<evidence type="ECO:0000256" key="1">
    <source>
        <dbReference type="ARBA" id="ARBA00005502"/>
    </source>
</evidence>
<reference evidence="9 10" key="1">
    <citation type="journal article" date="2016" name="Nat. Commun.">
        <title>Thousands of microbial genomes shed light on interconnected biogeochemical processes in an aquifer system.</title>
        <authorList>
            <person name="Anantharaman K."/>
            <person name="Brown C.T."/>
            <person name="Hug L.A."/>
            <person name="Sharon I."/>
            <person name="Castelle C.J."/>
            <person name="Probst A.J."/>
            <person name="Thomas B.C."/>
            <person name="Singh A."/>
            <person name="Wilkins M.J."/>
            <person name="Karaoz U."/>
            <person name="Brodie E.L."/>
            <person name="Williams K.H."/>
            <person name="Hubbard S.S."/>
            <person name="Banfield J.F."/>
        </authorList>
    </citation>
    <scope>NUCLEOTIDE SEQUENCE [LARGE SCALE GENOMIC DNA]</scope>
</reference>
<dbReference type="PANTHER" id="PTHR11911">
    <property type="entry name" value="INOSINE-5-MONOPHOSPHATE DEHYDROGENASE RELATED"/>
    <property type="match status" value="1"/>
</dbReference>
<feature type="domain" description="CBS" evidence="8">
    <location>
        <begin position="160"/>
        <end position="218"/>
    </location>
</feature>
<evidence type="ECO:0000256" key="4">
    <source>
        <dbReference type="ARBA" id="ARBA00023122"/>
    </source>
</evidence>
<dbReference type="Pfam" id="PF00478">
    <property type="entry name" value="IMPDH"/>
    <property type="match status" value="1"/>
</dbReference>
<dbReference type="SMART" id="SM01240">
    <property type="entry name" value="IMPDH"/>
    <property type="match status" value="1"/>
</dbReference>
<comment type="caution">
    <text evidence="9">The sequence shown here is derived from an EMBL/GenBank/DDBJ whole genome shotgun (WGS) entry which is preliminary data.</text>
</comment>
<feature type="binding site" description="in other chain" evidence="6">
    <location>
        <position position="308"/>
    </location>
    <ligand>
        <name>K(+)</name>
        <dbReference type="ChEBI" id="CHEBI:29103"/>
        <note>ligand shared between two tetrameric partners</note>
    </ligand>
</feature>
<dbReference type="STRING" id="1798392.A3A79_03185"/>
<feature type="binding site" evidence="5">
    <location>
        <begin position="255"/>
        <end position="257"/>
    </location>
    <ligand>
        <name>NAD(+)</name>
        <dbReference type="ChEBI" id="CHEBI:57540"/>
    </ligand>
</feature>
<dbReference type="GO" id="GO:0006183">
    <property type="term" value="P:GTP biosynthetic process"/>
    <property type="evidence" value="ECO:0007669"/>
    <property type="project" value="TreeGrafter"/>
</dbReference>
<protein>
    <recommendedName>
        <fullName evidence="8">CBS domain-containing protein</fullName>
    </recommendedName>
</protein>
<evidence type="ECO:0000256" key="6">
    <source>
        <dbReference type="PIRSR" id="PIRSR000130-4"/>
    </source>
</evidence>
<dbReference type="SUPFAM" id="SSF51412">
    <property type="entry name" value="Inosine monophosphate dehydrogenase (IMPDH)"/>
    <property type="match status" value="1"/>
</dbReference>
<dbReference type="CDD" id="cd04601">
    <property type="entry name" value="CBS_pair_IMPDH"/>
    <property type="match status" value="1"/>
</dbReference>
<dbReference type="InterPro" id="IPR005990">
    <property type="entry name" value="IMP_DH"/>
</dbReference>
<dbReference type="Pfam" id="PF00571">
    <property type="entry name" value="CBS"/>
    <property type="match status" value="2"/>
</dbReference>
<comment type="similarity">
    <text evidence="1">Belongs to the IMPDH/GMPR family.</text>
</comment>
<dbReference type="PROSITE" id="PS51371">
    <property type="entry name" value="CBS"/>
    <property type="match status" value="2"/>
</dbReference>
<keyword evidence="5" id="KW-0520">NAD</keyword>
<dbReference type="FunFam" id="3.20.20.70:FF:000424">
    <property type="entry name" value="Inosine-5'-monophosphate dehydrogenase 2"/>
    <property type="match status" value="1"/>
</dbReference>
<evidence type="ECO:0000313" key="9">
    <source>
        <dbReference type="EMBL" id="OGG24169.1"/>
    </source>
</evidence>
<proteinExistence type="inferred from homology"/>
<feature type="domain" description="CBS" evidence="8">
    <location>
        <begin position="97"/>
        <end position="159"/>
    </location>
</feature>
<organism evidence="9 10">
    <name type="scientific">Candidatus Gottesmanbacteria bacterium RIFCSPLOWO2_01_FULL_43_11b</name>
    <dbReference type="NCBI Taxonomy" id="1798392"/>
    <lineage>
        <taxon>Bacteria</taxon>
        <taxon>Candidatus Gottesmaniibacteriota</taxon>
    </lineage>
</organism>
<feature type="binding site" description="in other chain" evidence="6">
    <location>
        <position position="310"/>
    </location>
    <ligand>
        <name>K(+)</name>
        <dbReference type="ChEBI" id="CHEBI:29103"/>
        <note>ligand shared between two tetrameric partners</note>
    </ligand>
</feature>
<dbReference type="InterPro" id="IPR013785">
    <property type="entry name" value="Aldolase_TIM"/>
</dbReference>
<dbReference type="InterPro" id="IPR046342">
    <property type="entry name" value="CBS_dom_sf"/>
</dbReference>
<keyword evidence="4 7" id="KW-0129">CBS domain</keyword>
<accession>A0A1F6AHD7</accession>
<gene>
    <name evidence="9" type="ORF">A3A79_03185</name>
</gene>
<dbReference type="PANTHER" id="PTHR11911:SF111">
    <property type="entry name" value="INOSINE-5'-MONOPHOSPHATE DEHYDROGENASE"/>
    <property type="match status" value="1"/>
</dbReference>
<name>A0A1F6AHD7_9BACT</name>
<dbReference type="CDD" id="cd00381">
    <property type="entry name" value="IMPDH"/>
    <property type="match status" value="1"/>
</dbReference>
<keyword evidence="3" id="KW-0560">Oxidoreductase</keyword>
<evidence type="ECO:0000256" key="7">
    <source>
        <dbReference type="PROSITE-ProRule" id="PRU00703"/>
    </source>
</evidence>
<dbReference type="Gene3D" id="3.20.20.70">
    <property type="entry name" value="Aldolase class I"/>
    <property type="match status" value="1"/>
</dbReference>
<feature type="binding site" evidence="5">
    <location>
        <begin position="306"/>
        <end position="308"/>
    </location>
    <ligand>
        <name>NAD(+)</name>
        <dbReference type="ChEBI" id="CHEBI:57540"/>
    </ligand>
</feature>
<evidence type="ECO:0000256" key="2">
    <source>
        <dbReference type="ARBA" id="ARBA00022723"/>
    </source>
</evidence>
<dbReference type="EMBL" id="MFJV01000001">
    <property type="protein sequence ID" value="OGG24169.1"/>
    <property type="molecule type" value="Genomic_DNA"/>
</dbReference>
<dbReference type="InterPro" id="IPR001093">
    <property type="entry name" value="IMP_DH_GMPRt"/>
</dbReference>
<keyword evidence="6" id="KW-0630">Potassium</keyword>
<feature type="binding site" description="in other chain" evidence="6">
    <location>
        <position position="313"/>
    </location>
    <ligand>
        <name>K(+)</name>
        <dbReference type="ChEBI" id="CHEBI:29103"/>
        <note>ligand shared between two tetrameric partners</note>
    </ligand>
</feature>
<dbReference type="SUPFAM" id="SSF54631">
    <property type="entry name" value="CBS-domain pair"/>
    <property type="match status" value="1"/>
</dbReference>
<sequence>MPSKISGQGLSYSDVFIRPGLSDIRSRHGTQISTSTVIARGLPPIHLPIISANMDTVTEHLMATTMACLGGLGIIHRFMSPEAQASEVKLVKDLVRVIEDDPPVVSVDTPIADVVALQKRRGRGYVIVYKGKNFNGKFVGIATNRDYPAASPTDPISKVMTPRSRVIAVPFGTKQEAAMRKMQLHRIQKIPVVNARGILDGVYTLKDFSYKGEFPNGSFDKNGRLMVGAAIGVRSSDIDRAHLLVTAGVDVLVLDIAHGGLIYTQEMLRRLKVKEKIKIPILAGNIATAEGARYIYDSGADGVKVGVGPGYVCETRNIAGIGMPQITAVMEVSQALSKKRHKIPIMADGGIREPGDLPKAIVAGASSVMIGSLFAGTAESPGEPLLDNGILKKFVQGMASASAFQKRKSLGDSSTNGEHYTPEGRVIATPYKGSVKKILYAFDGGLRSSMSYVGAHSLKELQTKGQFITVTHAGATENKRDLH</sequence>
<evidence type="ECO:0000313" key="10">
    <source>
        <dbReference type="Proteomes" id="UP000178759"/>
    </source>
</evidence>
<evidence type="ECO:0000259" key="8">
    <source>
        <dbReference type="PROSITE" id="PS51371"/>
    </source>
</evidence>
<dbReference type="AlphaFoldDB" id="A0A1F6AHD7"/>
<dbReference type="PIRSF" id="PIRSF000130">
    <property type="entry name" value="IMPDH"/>
    <property type="match status" value="1"/>
</dbReference>
<dbReference type="SMART" id="SM00116">
    <property type="entry name" value="CBS"/>
    <property type="match status" value="2"/>
</dbReference>
<dbReference type="GO" id="GO:0003938">
    <property type="term" value="F:IMP dehydrogenase activity"/>
    <property type="evidence" value="ECO:0007669"/>
    <property type="project" value="InterPro"/>
</dbReference>
<dbReference type="Proteomes" id="UP000178759">
    <property type="component" value="Unassembled WGS sequence"/>
</dbReference>
<keyword evidence="2" id="KW-0479">Metal-binding</keyword>
<dbReference type="GO" id="GO:0046872">
    <property type="term" value="F:metal ion binding"/>
    <property type="evidence" value="ECO:0007669"/>
    <property type="project" value="UniProtKB-KW"/>
</dbReference>
<evidence type="ECO:0000256" key="3">
    <source>
        <dbReference type="ARBA" id="ARBA00023002"/>
    </source>
</evidence>
<dbReference type="InterPro" id="IPR000644">
    <property type="entry name" value="CBS_dom"/>
</dbReference>
<evidence type="ECO:0000256" key="5">
    <source>
        <dbReference type="PIRSR" id="PIRSR000130-3"/>
    </source>
</evidence>